<dbReference type="InterPro" id="IPR052065">
    <property type="entry name" value="Compl_asym_regulator"/>
</dbReference>
<keyword evidence="2" id="KW-0964">Secreted</keyword>
<evidence type="ECO:0000313" key="8">
    <source>
        <dbReference type="Ensembl" id="ENSXETP00000116815"/>
    </source>
</evidence>
<dbReference type="Pfam" id="PF22195">
    <property type="entry name" value="TSP1_CFP_C"/>
    <property type="match status" value="1"/>
</dbReference>
<feature type="chain" id="PRO_5031408726" description="Complement factor properdin" evidence="7">
    <location>
        <begin position="23"/>
        <end position="450"/>
    </location>
</feature>
<dbReference type="InterPro" id="IPR000884">
    <property type="entry name" value="TSP1_rpt"/>
</dbReference>
<dbReference type="InterPro" id="IPR054019">
    <property type="entry name" value="CFP_TSR_C"/>
</dbReference>
<proteinExistence type="predicted"/>
<evidence type="ECO:0000256" key="2">
    <source>
        <dbReference type="ARBA" id="ARBA00022525"/>
    </source>
</evidence>
<dbReference type="SUPFAM" id="SSF82895">
    <property type="entry name" value="TSP-1 type 1 repeat"/>
    <property type="match status" value="5"/>
</dbReference>
<reference evidence="8" key="2">
    <citation type="submission" date="2021-03" db="UniProtKB">
        <authorList>
            <consortium name="Ensembl"/>
        </authorList>
    </citation>
    <scope>IDENTIFICATION</scope>
</reference>
<comment type="subcellular location">
    <subcellularLocation>
        <location evidence="1">Secreted</location>
    </subcellularLocation>
</comment>
<keyword evidence="5" id="KW-1015">Disulfide bond</keyword>
<dbReference type="Pfam" id="PF00090">
    <property type="entry name" value="TSP_1"/>
    <property type="match status" value="5"/>
</dbReference>
<dbReference type="InterPro" id="IPR036383">
    <property type="entry name" value="TSP1_rpt_sf"/>
</dbReference>
<dbReference type="PROSITE" id="PS50092">
    <property type="entry name" value="TSP1"/>
    <property type="match status" value="6"/>
</dbReference>
<organism evidence="8">
    <name type="scientific">Xenopus tropicalis</name>
    <name type="common">Western clawed frog</name>
    <name type="synonym">Silurana tropicalis</name>
    <dbReference type="NCBI Taxonomy" id="8364"/>
    <lineage>
        <taxon>Eukaryota</taxon>
        <taxon>Metazoa</taxon>
        <taxon>Chordata</taxon>
        <taxon>Craniata</taxon>
        <taxon>Vertebrata</taxon>
        <taxon>Euteleostomi</taxon>
        <taxon>Amphibia</taxon>
        <taxon>Batrachia</taxon>
        <taxon>Anura</taxon>
        <taxon>Pipoidea</taxon>
        <taxon>Pipidae</taxon>
        <taxon>Xenopodinae</taxon>
        <taxon>Xenopus</taxon>
        <taxon>Silurana</taxon>
    </lineage>
</organism>
<feature type="region of interest" description="Disordered" evidence="6">
    <location>
        <begin position="210"/>
        <end position="229"/>
    </location>
</feature>
<protein>
    <recommendedName>
        <fullName evidence="9">Complement factor properdin</fullName>
    </recommendedName>
</protein>
<feature type="compositionally biased region" description="Pro residues" evidence="6">
    <location>
        <begin position="217"/>
        <end position="227"/>
    </location>
</feature>
<evidence type="ECO:0000256" key="6">
    <source>
        <dbReference type="SAM" id="MobiDB-lite"/>
    </source>
</evidence>
<dbReference type="Ensembl" id="ENSXETT00000112574">
    <property type="protein sequence ID" value="ENSXETP00000116815"/>
    <property type="gene ID" value="ENSXETG00000044660"/>
</dbReference>
<dbReference type="AlphaFoldDB" id="A0A803K999"/>
<reference evidence="8" key="1">
    <citation type="journal article" date="2010" name="Science">
        <title>The genome of the Western clawed frog Xenopus tropicalis.</title>
        <authorList>
            <person name="Hellsten U."/>
            <person name="Harland R.M."/>
            <person name="Gilchrist M.J."/>
            <person name="Hendrix D."/>
            <person name="Jurka J."/>
            <person name="Kapitonov V."/>
            <person name="Ovcharenko I."/>
            <person name="Putnam N.H."/>
            <person name="Shu S."/>
            <person name="Taher L."/>
            <person name="Blitz I.L."/>
            <person name="Blumberg B."/>
            <person name="Dichmann D.S."/>
            <person name="Dubchak I."/>
            <person name="Amaya E."/>
            <person name="Detter J.C."/>
            <person name="Fletcher R."/>
            <person name="Gerhard D.S."/>
            <person name="Goodstein D."/>
            <person name="Graves T."/>
            <person name="Grigoriev I.V."/>
            <person name="Grimwood J."/>
            <person name="Kawashima T."/>
            <person name="Lindquist E."/>
            <person name="Lucas S.M."/>
            <person name="Mead P.E."/>
            <person name="Mitros T."/>
            <person name="Ogino H."/>
            <person name="Ohta Y."/>
            <person name="Poliakov A.V."/>
            <person name="Pollet N."/>
            <person name="Robert J."/>
            <person name="Salamov A."/>
            <person name="Sater A.K."/>
            <person name="Schmutz J."/>
            <person name="Terry A."/>
            <person name="Vize P.D."/>
            <person name="Warren W.C."/>
            <person name="Wells D."/>
            <person name="Wills A."/>
            <person name="Wilson R.K."/>
            <person name="Zimmerman L.B."/>
            <person name="Zorn A.M."/>
            <person name="Grainger R."/>
            <person name="Grammer T."/>
            <person name="Khokha M.K."/>
            <person name="Richardson P.M."/>
            <person name="Rokhsar D.S."/>
        </authorList>
    </citation>
    <scope>NUCLEOTIDE SEQUENCE [LARGE SCALE GENOMIC DNA]</scope>
    <source>
        <strain evidence="8">Nigerian</strain>
    </source>
</reference>
<evidence type="ECO:0000256" key="1">
    <source>
        <dbReference type="ARBA" id="ARBA00004613"/>
    </source>
</evidence>
<sequence>MSLLSLGWLLALGGSLLPCSVSEEVVCFSDFDERTGGCGELLGGGVSEEDCCLNIKYSFKRGADAPCQACRPAEWSEWSPWGPCTVSCMDGVQRRDRVCTGQGDCEGNKVEVRACSLQNCCPEDGLLSPWSPVSCSVKTLARSWTTQRSRRCDHPAPQCGGSCAGSSLQTEMCDTKQICPTHGAWGSWGPWGQCSGSCIKEGSGVFPVQHRQRQCNSPPPSRDPPGRPCLQEDQQVQDCTSLPFCPVAGGWGAWNSDSECSVTCGIGRVRERRVCDSPAPKHGGRYCEGPDTRQHMCNNKNGCAMDGTWSQWQPWSPCARLQEDITCTKKVGTQSRKRECEGDKFGGKWCESNHRESRSCYNAEGCRYDENNWSEWSEWGLCSPPCGKSERKRERVCQPVYPDYPETTFTQTGKLVDVFFSGTPRVRCDPINRQTKRVEEKEECKNVIEC</sequence>
<accession>A0A803K999</accession>
<evidence type="ECO:0008006" key="9">
    <source>
        <dbReference type="Google" id="ProtNLM"/>
    </source>
</evidence>
<dbReference type="PANTHER" id="PTHR22906">
    <property type="entry name" value="PROPERDIN"/>
    <property type="match status" value="1"/>
</dbReference>
<evidence type="ECO:0000256" key="3">
    <source>
        <dbReference type="ARBA" id="ARBA00022729"/>
    </source>
</evidence>
<dbReference type="InterPro" id="IPR049536">
    <property type="entry name" value="CFP_TSR-0"/>
</dbReference>
<name>A0A803K999_XENTR</name>
<dbReference type="SMART" id="SM00209">
    <property type="entry name" value="TSP1"/>
    <property type="match status" value="6"/>
</dbReference>
<evidence type="ECO:0000256" key="4">
    <source>
        <dbReference type="ARBA" id="ARBA00022737"/>
    </source>
</evidence>
<keyword evidence="4" id="KW-0677">Repeat</keyword>
<dbReference type="FunFam" id="2.20.100.10:FF:000001">
    <property type="entry name" value="semaphorin-5A isoform X1"/>
    <property type="match status" value="1"/>
</dbReference>
<evidence type="ECO:0000256" key="5">
    <source>
        <dbReference type="ARBA" id="ARBA00023157"/>
    </source>
</evidence>
<dbReference type="FunCoup" id="A0A803K999">
    <property type="interactions" value="51"/>
</dbReference>
<dbReference type="PANTHER" id="PTHR22906:SF43">
    <property type="entry name" value="PROPERDIN"/>
    <property type="match status" value="1"/>
</dbReference>
<evidence type="ECO:0000256" key="7">
    <source>
        <dbReference type="SAM" id="SignalP"/>
    </source>
</evidence>
<dbReference type="GeneTree" id="ENSGT00940000161209"/>
<dbReference type="Gene3D" id="2.20.100.10">
    <property type="entry name" value="Thrombospondin type-1 (TSP1) repeat"/>
    <property type="match status" value="5"/>
</dbReference>
<feature type="signal peptide" evidence="7">
    <location>
        <begin position="1"/>
        <end position="22"/>
    </location>
</feature>
<dbReference type="Pfam" id="PF18487">
    <property type="entry name" value="TSR"/>
    <property type="match status" value="1"/>
</dbReference>
<keyword evidence="3 7" id="KW-0732">Signal</keyword>
<dbReference type="InParanoid" id="A0A803K999"/>